<organism evidence="2 3">
    <name type="scientific">Desulfosoma caldarium</name>
    <dbReference type="NCBI Taxonomy" id="610254"/>
    <lineage>
        <taxon>Bacteria</taxon>
        <taxon>Pseudomonadati</taxon>
        <taxon>Thermodesulfobacteriota</taxon>
        <taxon>Syntrophobacteria</taxon>
        <taxon>Syntrophobacterales</taxon>
        <taxon>Syntrophobacteraceae</taxon>
        <taxon>Desulfosoma</taxon>
    </lineage>
</organism>
<dbReference type="SUPFAM" id="SSF100950">
    <property type="entry name" value="NagB/RpiA/CoA transferase-like"/>
    <property type="match status" value="1"/>
</dbReference>
<dbReference type="PANTHER" id="PTHR43682:SF1">
    <property type="entry name" value="LACTATE UTILIZATION PROTEIN C"/>
    <property type="match status" value="1"/>
</dbReference>
<evidence type="ECO:0000313" key="3">
    <source>
        <dbReference type="Proteomes" id="UP000276223"/>
    </source>
</evidence>
<reference evidence="2 3" key="1">
    <citation type="submission" date="2018-11" db="EMBL/GenBank/DDBJ databases">
        <title>Genomic Encyclopedia of Type Strains, Phase IV (KMG-IV): sequencing the most valuable type-strain genomes for metagenomic binning, comparative biology and taxonomic classification.</title>
        <authorList>
            <person name="Goeker M."/>
        </authorList>
    </citation>
    <scope>NUCLEOTIDE SEQUENCE [LARGE SCALE GENOMIC DNA]</scope>
    <source>
        <strain evidence="2 3">DSM 22027</strain>
    </source>
</reference>
<dbReference type="RefSeq" id="WP_123288700.1">
    <property type="nucleotide sequence ID" value="NZ_RJVA01000009.1"/>
</dbReference>
<feature type="domain" description="LUD" evidence="1">
    <location>
        <begin position="9"/>
        <end position="180"/>
    </location>
</feature>
<dbReference type="InterPro" id="IPR037171">
    <property type="entry name" value="NagB/RpiA_transferase-like"/>
</dbReference>
<dbReference type="Gene3D" id="3.40.50.10420">
    <property type="entry name" value="NagB/RpiA/CoA transferase-like"/>
    <property type="match status" value="1"/>
</dbReference>
<comment type="caution">
    <text evidence="2">The sequence shown here is derived from an EMBL/GenBank/DDBJ whole genome shotgun (WGS) entry which is preliminary data.</text>
</comment>
<accession>A0A3N1VSS1</accession>
<sequence>MNAQDLVALMTQRAQAVQMVVRACADWRDAVAYTVDVTADQKGATIAPWGLPEEAHELLVRRAESQGLRVLAPPLRDHLEEIHTALTPAHWGIAETGTLVLDSTSEDLRLATMLSETHVLVLPESRLRLSSLDMVDTLRTWHGEPPRYVAFISGASRTADIERVLSIGVHGPQQVHLLILKEAAP</sequence>
<gene>
    <name evidence="2" type="ORF">EDC27_0139</name>
</gene>
<dbReference type="PANTHER" id="PTHR43682">
    <property type="entry name" value="LACTATE UTILIZATION PROTEIN C"/>
    <property type="match status" value="1"/>
</dbReference>
<dbReference type="InterPro" id="IPR024185">
    <property type="entry name" value="FTHF_cligase-like_sf"/>
</dbReference>
<name>A0A3N1VSS1_9BACT</name>
<dbReference type="AlphaFoldDB" id="A0A3N1VSS1"/>
<proteinExistence type="predicted"/>
<dbReference type="OrthoDB" id="9794187at2"/>
<dbReference type="Pfam" id="PF02589">
    <property type="entry name" value="LUD_dom"/>
    <property type="match status" value="1"/>
</dbReference>
<evidence type="ECO:0000259" key="1">
    <source>
        <dbReference type="Pfam" id="PF02589"/>
    </source>
</evidence>
<dbReference type="Proteomes" id="UP000276223">
    <property type="component" value="Unassembled WGS sequence"/>
</dbReference>
<evidence type="ECO:0000313" key="2">
    <source>
        <dbReference type="EMBL" id="ROR02897.1"/>
    </source>
</evidence>
<keyword evidence="3" id="KW-1185">Reference proteome</keyword>
<protein>
    <submittedName>
        <fullName evidence="2">L-lactate dehydrogenase complex protein LldG</fullName>
    </submittedName>
</protein>
<dbReference type="InterPro" id="IPR003741">
    <property type="entry name" value="LUD_dom"/>
</dbReference>
<dbReference type="EMBL" id="RJVA01000009">
    <property type="protein sequence ID" value="ROR02897.1"/>
    <property type="molecule type" value="Genomic_DNA"/>
</dbReference>